<organism evidence="1 2">
    <name type="scientific">Strongylocentrotus purpuratus</name>
    <name type="common">Purple sea urchin</name>
    <dbReference type="NCBI Taxonomy" id="7668"/>
    <lineage>
        <taxon>Eukaryota</taxon>
        <taxon>Metazoa</taxon>
        <taxon>Echinodermata</taxon>
        <taxon>Eleutherozoa</taxon>
        <taxon>Echinozoa</taxon>
        <taxon>Echinoidea</taxon>
        <taxon>Euechinoidea</taxon>
        <taxon>Echinacea</taxon>
        <taxon>Camarodonta</taxon>
        <taxon>Echinidea</taxon>
        <taxon>Strongylocentrotidae</taxon>
        <taxon>Strongylocentrotus</taxon>
    </lineage>
</organism>
<evidence type="ECO:0000313" key="2">
    <source>
        <dbReference type="Proteomes" id="UP000007110"/>
    </source>
</evidence>
<dbReference type="RefSeq" id="XP_030854171.1">
    <property type="nucleotide sequence ID" value="XM_030998311.1"/>
</dbReference>
<dbReference type="OrthoDB" id="26719at2759"/>
<dbReference type="GeneID" id="594148"/>
<name>A0A7M7PRX7_STRPU</name>
<protein>
    <submittedName>
        <fullName evidence="1">Uncharacterized protein</fullName>
    </submittedName>
</protein>
<sequence length="124" mass="14005">MDTIVAIMMDSKSCRQYVRATCYNTHIYDDGGEQTAYWVSRQGIKMPNWGNAPSDVTGCLCGLSNTCFYSEVALCNCYRSSDKWLTDDGYLTDVDRLPVTRLHFGDTGGSDEMMKYELGFLECE</sequence>
<proteinExistence type="predicted"/>
<keyword evidence="2" id="KW-1185">Reference proteome</keyword>
<dbReference type="AlphaFoldDB" id="A0A7M7PRX7"/>
<dbReference type="KEGG" id="spu:594148"/>
<dbReference type="Proteomes" id="UP000007110">
    <property type="component" value="Unassembled WGS sequence"/>
</dbReference>
<evidence type="ECO:0000313" key="1">
    <source>
        <dbReference type="EnsemblMetazoa" id="XP_030854171"/>
    </source>
</evidence>
<reference evidence="1" key="2">
    <citation type="submission" date="2021-01" db="UniProtKB">
        <authorList>
            <consortium name="EnsemblMetazoa"/>
        </authorList>
    </citation>
    <scope>IDENTIFICATION</scope>
</reference>
<dbReference type="EnsemblMetazoa" id="XM_030998311">
    <property type="protein sequence ID" value="XP_030854171"/>
    <property type="gene ID" value="LOC594148"/>
</dbReference>
<reference evidence="2" key="1">
    <citation type="submission" date="2015-02" db="EMBL/GenBank/DDBJ databases">
        <title>Genome sequencing for Strongylocentrotus purpuratus.</title>
        <authorList>
            <person name="Murali S."/>
            <person name="Liu Y."/>
            <person name="Vee V."/>
            <person name="English A."/>
            <person name="Wang M."/>
            <person name="Skinner E."/>
            <person name="Han Y."/>
            <person name="Muzny D.M."/>
            <person name="Worley K.C."/>
            <person name="Gibbs R.A."/>
        </authorList>
    </citation>
    <scope>NUCLEOTIDE SEQUENCE</scope>
</reference>
<dbReference type="InParanoid" id="A0A7M7PRX7"/>
<dbReference type="OMA" id="CNCYRSS"/>
<accession>A0A7M7PRX7</accession>
<dbReference type="Gene3D" id="2.60.120.1000">
    <property type="match status" value="1"/>
</dbReference>